<dbReference type="EMBL" id="CP013652">
    <property type="protein sequence ID" value="ALS24991.1"/>
    <property type="molecule type" value="Genomic_DNA"/>
</dbReference>
<dbReference type="Pfam" id="PF00501">
    <property type="entry name" value="AMP-binding"/>
    <property type="match status" value="1"/>
</dbReference>
<dbReference type="GO" id="GO:0016877">
    <property type="term" value="F:ligase activity, forming carbon-sulfur bonds"/>
    <property type="evidence" value="ECO:0007669"/>
    <property type="project" value="UniProtKB-ARBA"/>
</dbReference>
<dbReference type="SUPFAM" id="SSF56801">
    <property type="entry name" value="Acetyl-CoA synthetase-like"/>
    <property type="match status" value="1"/>
</dbReference>
<dbReference type="InterPro" id="IPR050237">
    <property type="entry name" value="ATP-dep_AMP-bd_enzyme"/>
</dbReference>
<organism evidence="5 6">
    <name type="scientific">Paenibacillus naphthalenovorans</name>
    <dbReference type="NCBI Taxonomy" id="162209"/>
    <lineage>
        <taxon>Bacteria</taxon>
        <taxon>Bacillati</taxon>
        <taxon>Bacillota</taxon>
        <taxon>Bacilli</taxon>
        <taxon>Bacillales</taxon>
        <taxon>Paenibacillaceae</taxon>
        <taxon>Paenibacillus</taxon>
    </lineage>
</organism>
<dbReference type="RefSeq" id="WP_062410459.1">
    <property type="nucleotide sequence ID" value="NZ_CP013652.1"/>
</dbReference>
<evidence type="ECO:0000259" key="3">
    <source>
        <dbReference type="Pfam" id="PF00501"/>
    </source>
</evidence>
<evidence type="ECO:0000259" key="4">
    <source>
        <dbReference type="Pfam" id="PF13193"/>
    </source>
</evidence>
<dbReference type="Gene3D" id="3.30.300.30">
    <property type="match status" value="1"/>
</dbReference>
<sequence length="514" mass="56556">MLHLSYMLNRFARQASTKPALIDQHGVTWTREQLVARINRVGNALKGLGLIPGDRVGLLHEDSRQYLEVDYGVMAGGYVRVPLDPRLSKEQMVSQLRDAGARAIIVSSRHTEMAVEVKRELDHCLILSTGGKAGEVLDYEEVLSLASPSMPERLNPDALASLNYTGGTTGQPKAVMLTHANLYHIISNALLGRPVAAGDVFLNVRPLWPIAAINVLFHLLGGALIVLGGRFEAETFGRLVGMHRANATSLVPTQLVRLLDGGIAPTELASLHTIDIGAGAVQPDVFRSFLELYGPKLGVLYGLTEASWTCYLSPKEFVVNNERSDRLIRSAGREMMGYRVTIQDEDGQVLPPHTTGEIVIQGANVMQGYWNRPDLTRPVLYNGEFHTGDLGQLDDEGYLYVVGRKKEVIRSGGSSILPQEVEHVLMNHPAIREAAVVGVPDREWGECVKAFIVLRPGRRVTYQEIADHCRQRLASFMKPKIIEVVESLPKSHYGKVLKHLLVAENASVKGDILL</sequence>
<evidence type="ECO:0000313" key="5">
    <source>
        <dbReference type="EMBL" id="ALS24991.1"/>
    </source>
</evidence>
<accession>A0A0U2N1W0</accession>
<dbReference type="STRING" id="162209.IJ22_47290"/>
<dbReference type="InterPro" id="IPR000873">
    <property type="entry name" value="AMP-dep_synth/lig_dom"/>
</dbReference>
<comment type="similarity">
    <text evidence="1">Belongs to the ATP-dependent AMP-binding enzyme family.</text>
</comment>
<dbReference type="Pfam" id="PF13193">
    <property type="entry name" value="AMP-binding_C"/>
    <property type="match status" value="1"/>
</dbReference>
<dbReference type="Gene3D" id="3.40.50.12780">
    <property type="entry name" value="N-terminal domain of ligase-like"/>
    <property type="match status" value="1"/>
</dbReference>
<dbReference type="PATRIC" id="fig|162209.4.peg.4978"/>
<dbReference type="InterPro" id="IPR042099">
    <property type="entry name" value="ANL_N_sf"/>
</dbReference>
<gene>
    <name evidence="5" type="ORF">IJ22_47290</name>
</gene>
<dbReference type="FunFam" id="3.30.300.30:FF:000008">
    <property type="entry name" value="2,3-dihydroxybenzoate-AMP ligase"/>
    <property type="match status" value="1"/>
</dbReference>
<evidence type="ECO:0000256" key="1">
    <source>
        <dbReference type="ARBA" id="ARBA00006432"/>
    </source>
</evidence>
<dbReference type="PROSITE" id="PS00455">
    <property type="entry name" value="AMP_BINDING"/>
    <property type="match status" value="1"/>
</dbReference>
<feature type="domain" description="AMP-dependent synthetase/ligase" evidence="3">
    <location>
        <begin position="10"/>
        <end position="370"/>
    </location>
</feature>
<evidence type="ECO:0000256" key="2">
    <source>
        <dbReference type="ARBA" id="ARBA00022598"/>
    </source>
</evidence>
<dbReference type="InterPro" id="IPR020845">
    <property type="entry name" value="AMP-binding_CS"/>
</dbReference>
<dbReference type="PANTHER" id="PTHR43767:SF7">
    <property type="entry name" value="MEDIUM_LONG-CHAIN-FATTY-ACID--COA LIGASE FADD8"/>
    <property type="match status" value="1"/>
</dbReference>
<keyword evidence="2 5" id="KW-0436">Ligase</keyword>
<dbReference type="AlphaFoldDB" id="A0A0U2N1W0"/>
<name>A0A0U2N1W0_9BACL</name>
<keyword evidence="6" id="KW-1185">Reference proteome</keyword>
<dbReference type="InterPro" id="IPR045851">
    <property type="entry name" value="AMP-bd_C_sf"/>
</dbReference>
<reference evidence="6" key="1">
    <citation type="submission" date="2015-12" db="EMBL/GenBank/DDBJ databases">
        <title>Complete genome sequences of two moderately thermophilic Paenibacillus species.</title>
        <authorList>
            <person name="Butler R.III."/>
            <person name="Wang J."/>
            <person name="Stark B.C."/>
            <person name="Pombert J.-F."/>
        </authorList>
    </citation>
    <scope>NUCLEOTIDE SEQUENCE [LARGE SCALE GENOMIC DNA]</scope>
    <source>
        <strain evidence="6">32O-Y</strain>
    </source>
</reference>
<feature type="domain" description="AMP-binding enzyme C-terminal" evidence="4">
    <location>
        <begin position="420"/>
        <end position="495"/>
    </location>
</feature>
<dbReference type="KEGG" id="pnp:IJ22_47290"/>
<dbReference type="PANTHER" id="PTHR43767">
    <property type="entry name" value="LONG-CHAIN-FATTY-ACID--COA LIGASE"/>
    <property type="match status" value="1"/>
</dbReference>
<dbReference type="OrthoDB" id="9757771at2"/>
<proteinExistence type="inferred from homology"/>
<evidence type="ECO:0000313" key="6">
    <source>
        <dbReference type="Proteomes" id="UP000061660"/>
    </source>
</evidence>
<dbReference type="InterPro" id="IPR025110">
    <property type="entry name" value="AMP-bd_C"/>
</dbReference>
<dbReference type="Proteomes" id="UP000061660">
    <property type="component" value="Chromosome"/>
</dbReference>
<protein>
    <submittedName>
        <fullName evidence="5">Long-chain fatty acid--CoA ligase</fullName>
    </submittedName>
</protein>
<reference evidence="5 6" key="2">
    <citation type="journal article" date="2016" name="Genome Announc.">
        <title>Complete Genome Sequences of Two Interactive Moderate Thermophiles, Paenibacillus napthalenovorans 32O-Y and Paenibacillus sp. 32O-W.</title>
        <authorList>
            <person name="Butler R.R.III."/>
            <person name="Wang J."/>
            <person name="Stark B.C."/>
            <person name="Pombert J.F."/>
        </authorList>
    </citation>
    <scope>NUCLEOTIDE SEQUENCE [LARGE SCALE GENOMIC DNA]</scope>
    <source>
        <strain evidence="5 6">32O-Y</strain>
    </source>
</reference>